<keyword evidence="1" id="KW-0521">NADP</keyword>
<dbReference type="CDD" id="cd05276">
    <property type="entry name" value="p53_inducible_oxidoreductase"/>
    <property type="match status" value="1"/>
</dbReference>
<evidence type="ECO:0000313" key="6">
    <source>
        <dbReference type="Proteomes" id="UP000317617"/>
    </source>
</evidence>
<sequence>MRPHGFSPRGASMTASHRPTQSSTMTAVCFTEPGGPNVLQCETLPIPQPGRGEVLVRVLAAGVNRPDLMQRAGLYPPPPGANPRLGLEIAGEIVACGAQQDGTLMPDIGSMVCALANGGGYADYCLVPAGQCLPIPKGFDAVQAAALPETFFTVWSNLFMPTPPAVGQRVLIHGGSSGIGVTAIQLVRAFGAVPYVTVGSAEKCALCEKLGAVAINYREEDFAARLRELTDGVGVNLILDMIGGAYFDRNIKSLAQDGRLVIIALQGGAKAEQADLARIMTRRLIVTGSTLRGRDTAAKARIAQELHTQVWPLLASGTISPRIDTVLPFSKAAEAHQMMEDGKHLGRIILVPDAKA</sequence>
<dbReference type="Pfam" id="PF08240">
    <property type="entry name" value="ADH_N"/>
    <property type="match status" value="1"/>
</dbReference>
<evidence type="ECO:0000256" key="1">
    <source>
        <dbReference type="ARBA" id="ARBA00022857"/>
    </source>
</evidence>
<dbReference type="STRING" id="104099.AD949_03725"/>
<evidence type="ECO:0000259" key="4">
    <source>
        <dbReference type="SMART" id="SM00829"/>
    </source>
</evidence>
<dbReference type="Proteomes" id="UP000317617">
    <property type="component" value="Unassembled WGS sequence"/>
</dbReference>
<dbReference type="SMART" id="SM00829">
    <property type="entry name" value="PKS_ER"/>
    <property type="match status" value="1"/>
</dbReference>
<comment type="caution">
    <text evidence="5">The sequence shown here is derived from an EMBL/GenBank/DDBJ whole genome shotgun (WGS) entry which is preliminary data.</text>
</comment>
<dbReference type="GO" id="GO:0070402">
    <property type="term" value="F:NADPH binding"/>
    <property type="evidence" value="ECO:0007669"/>
    <property type="project" value="TreeGrafter"/>
</dbReference>
<dbReference type="GO" id="GO:0016651">
    <property type="term" value="F:oxidoreductase activity, acting on NAD(P)H"/>
    <property type="evidence" value="ECO:0007669"/>
    <property type="project" value="TreeGrafter"/>
</dbReference>
<evidence type="ECO:0000313" key="5">
    <source>
        <dbReference type="EMBL" id="GEB83625.1"/>
    </source>
</evidence>
<dbReference type="SUPFAM" id="SSF51735">
    <property type="entry name" value="NAD(P)-binding Rossmann-fold domains"/>
    <property type="match status" value="1"/>
</dbReference>
<dbReference type="InterPro" id="IPR011032">
    <property type="entry name" value="GroES-like_sf"/>
</dbReference>
<reference evidence="5 6" key="1">
    <citation type="submission" date="2019-06" db="EMBL/GenBank/DDBJ databases">
        <title>Whole genome shotgun sequence of Acetobacter orleanensis NBRC 13752.</title>
        <authorList>
            <person name="Hosoyama A."/>
            <person name="Uohara A."/>
            <person name="Ohji S."/>
            <person name="Ichikawa N."/>
        </authorList>
    </citation>
    <scope>NUCLEOTIDE SEQUENCE [LARGE SCALE GENOMIC DNA]</scope>
    <source>
        <strain evidence="5 6">NBRC 13752</strain>
    </source>
</reference>
<dbReference type="AlphaFoldDB" id="A0A4Y3TS88"/>
<evidence type="ECO:0000256" key="2">
    <source>
        <dbReference type="ARBA" id="ARBA00023002"/>
    </source>
</evidence>
<dbReference type="EMBL" id="BJMU01000014">
    <property type="protein sequence ID" value="GEB83625.1"/>
    <property type="molecule type" value="Genomic_DNA"/>
</dbReference>
<dbReference type="InterPro" id="IPR020843">
    <property type="entry name" value="ER"/>
</dbReference>
<dbReference type="PANTHER" id="PTHR48106">
    <property type="entry name" value="QUINONE OXIDOREDUCTASE PIG3-RELATED"/>
    <property type="match status" value="1"/>
</dbReference>
<protein>
    <submittedName>
        <fullName evidence="5">NAD(P)H quinone oxidoreductase</fullName>
    </submittedName>
</protein>
<dbReference type="InterPro" id="IPR013149">
    <property type="entry name" value="ADH-like_C"/>
</dbReference>
<gene>
    <name evidence="5" type="primary">qor</name>
    <name evidence="5" type="ORF">AOR01nite_21020</name>
</gene>
<dbReference type="PANTHER" id="PTHR48106:SF8">
    <property type="entry name" value="OS02G0805600 PROTEIN"/>
    <property type="match status" value="1"/>
</dbReference>
<accession>A0A4Y3TS88</accession>
<dbReference type="Gene3D" id="3.40.50.720">
    <property type="entry name" value="NAD(P)-binding Rossmann-like Domain"/>
    <property type="match status" value="1"/>
</dbReference>
<feature type="region of interest" description="Disordered" evidence="3">
    <location>
        <begin position="1"/>
        <end position="23"/>
    </location>
</feature>
<organism evidence="5 6">
    <name type="scientific">Acetobacter orleanensis</name>
    <dbReference type="NCBI Taxonomy" id="104099"/>
    <lineage>
        <taxon>Bacteria</taxon>
        <taxon>Pseudomonadati</taxon>
        <taxon>Pseudomonadota</taxon>
        <taxon>Alphaproteobacteria</taxon>
        <taxon>Acetobacterales</taxon>
        <taxon>Acetobacteraceae</taxon>
        <taxon>Acetobacter</taxon>
    </lineage>
</organism>
<dbReference type="SUPFAM" id="SSF50129">
    <property type="entry name" value="GroES-like"/>
    <property type="match status" value="1"/>
</dbReference>
<dbReference type="InterPro" id="IPR014189">
    <property type="entry name" value="Quinone_OxRdtase_PIG3"/>
</dbReference>
<keyword evidence="6" id="KW-1185">Reference proteome</keyword>
<dbReference type="InterPro" id="IPR013154">
    <property type="entry name" value="ADH-like_N"/>
</dbReference>
<evidence type="ECO:0000256" key="3">
    <source>
        <dbReference type="SAM" id="MobiDB-lite"/>
    </source>
</evidence>
<proteinExistence type="predicted"/>
<feature type="domain" description="Enoyl reductase (ER)" evidence="4">
    <location>
        <begin position="34"/>
        <end position="350"/>
    </location>
</feature>
<dbReference type="NCBIfam" id="TIGR02824">
    <property type="entry name" value="quinone_pig3"/>
    <property type="match status" value="1"/>
</dbReference>
<dbReference type="InterPro" id="IPR036291">
    <property type="entry name" value="NAD(P)-bd_dom_sf"/>
</dbReference>
<dbReference type="Gene3D" id="3.90.180.10">
    <property type="entry name" value="Medium-chain alcohol dehydrogenases, catalytic domain"/>
    <property type="match status" value="1"/>
</dbReference>
<feature type="compositionally biased region" description="Polar residues" evidence="3">
    <location>
        <begin position="13"/>
        <end position="23"/>
    </location>
</feature>
<keyword evidence="2" id="KW-0560">Oxidoreductase</keyword>
<dbReference type="Pfam" id="PF00107">
    <property type="entry name" value="ADH_zinc_N"/>
    <property type="match status" value="1"/>
</dbReference>
<name>A0A4Y3TS88_9PROT</name>